<dbReference type="InterPro" id="IPR045386">
    <property type="entry name" value="DUF6525"/>
</dbReference>
<dbReference type="KEGG" id="pshq:F3W81_17005"/>
<dbReference type="EMBL" id="CP045201">
    <property type="protein sequence ID" value="QOL82374.1"/>
    <property type="molecule type" value="Genomic_DNA"/>
</dbReference>
<evidence type="ECO:0000256" key="1">
    <source>
        <dbReference type="SAM" id="MobiDB-lite"/>
    </source>
</evidence>
<evidence type="ECO:0000313" key="3">
    <source>
        <dbReference type="Proteomes" id="UP000594118"/>
    </source>
</evidence>
<accession>A0A7L9WRA2</accession>
<reference evidence="2 3" key="1">
    <citation type="submission" date="2019-10" db="EMBL/GenBank/DDBJ databases">
        <title>Pseudopuniceibacterium sp. HQ09 islated from Antarctica.</title>
        <authorList>
            <person name="Liao L."/>
            <person name="Su S."/>
            <person name="Chen B."/>
            <person name="Yu Y."/>
        </authorList>
    </citation>
    <scope>NUCLEOTIDE SEQUENCE [LARGE SCALE GENOMIC DNA]</scope>
    <source>
        <strain evidence="2 3">HQ09</strain>
    </source>
</reference>
<sequence>MADRAPASNSRTTLSKRQRQGHVMDAYDRLPPDLRAWLAQAALPWSARSALRHWRKTLLSCGGDTAAAQTRLTQIEKRQMSRDIRRIWGDRHPSCGG</sequence>
<dbReference type="RefSeq" id="WP_226941722.1">
    <property type="nucleotide sequence ID" value="NZ_CP045201.1"/>
</dbReference>
<evidence type="ECO:0000313" key="2">
    <source>
        <dbReference type="EMBL" id="QOL82374.1"/>
    </source>
</evidence>
<dbReference type="Pfam" id="PF20135">
    <property type="entry name" value="DUF6525"/>
    <property type="match status" value="1"/>
</dbReference>
<organism evidence="2 3">
    <name type="scientific">Pseudooceanicola spongiae</name>
    <dbReference type="NCBI Taxonomy" id="2613965"/>
    <lineage>
        <taxon>Bacteria</taxon>
        <taxon>Pseudomonadati</taxon>
        <taxon>Pseudomonadota</taxon>
        <taxon>Alphaproteobacteria</taxon>
        <taxon>Rhodobacterales</taxon>
        <taxon>Paracoccaceae</taxon>
        <taxon>Pseudooceanicola</taxon>
    </lineage>
</organism>
<dbReference type="Proteomes" id="UP000594118">
    <property type="component" value="Chromosome"/>
</dbReference>
<protein>
    <submittedName>
        <fullName evidence="2">Uncharacterized protein</fullName>
    </submittedName>
</protein>
<name>A0A7L9WRA2_9RHOB</name>
<proteinExistence type="predicted"/>
<feature type="region of interest" description="Disordered" evidence="1">
    <location>
        <begin position="1"/>
        <end position="22"/>
    </location>
</feature>
<keyword evidence="3" id="KW-1185">Reference proteome</keyword>
<gene>
    <name evidence="2" type="ORF">F3W81_17005</name>
</gene>
<dbReference type="AlphaFoldDB" id="A0A7L9WRA2"/>